<dbReference type="Pfam" id="PF12719">
    <property type="entry name" value="Cnd3"/>
    <property type="match status" value="1"/>
</dbReference>
<sequence>MPARTKPPADIDTIASAIPRVFEQVQATTANHQKNFIALYKLHADAATHTQSVQNARSIKLVGERAFEDSVLDMLTRVLPVKKGASVADRVIKFVAGYIKFINEKAAEETKDNGDDDETTASRFGSRIMRFLLSGCVAKDKNVRFRVLQCVAEMIAHLGEIDEDLYSVLRSSLMERARDKEPTIRVQAVAALSKLAGAEDIAELDDGEQSIMDLLIDCMRYDLSPDVRRMALLNLPLTPATLAPILARTRDTDPVVRKLVYSHILEPRTLTDAGEVGLTHPRALTIAQREAIVRNGLGDREDNVRAAAGRLMATWVDVARGAGLRVKKEEEGGEGVRGYVVDFLTLFDLVEGKIAEDALVSVFTVRADIFDNIGFEDEYWEALTPERTFLARVFVDHCVAQKDDARLETVLPVVTALAFRIQATYNELLARIQQDEEDRLLRSGMSGEDEDEERARREEERMDGEFVIGEMLRLAVNLDYADEIGRRKMFQLVRDMISHDVLPENLVARCLDVLRVLSPNERDLIRVVVEVVHELRDPSEPEEDNPQVNDGESELAKTPATVRVRPQGFGLPKPESEMTPDERARADAIDLRCLALCIGMLERVNGTFEENSTLEGILGELIIPAVKRKELLLRQRGLVSLGLCCLIARRMALNSFQLFLGQVQAAPEVLKTSVLHIVFDILMVHEGDFLGPGSANGDRIVTFLLHLLETEETDKVQALLCMGIAKLMLAGMITDERVLKTLVLVYVSPETADNQELRQCLAYFFPVYCYSSPQNQRRIQRIFIPLFEQLVGALREWSEDQEQDPITSAQLGLMFIDWTDPQKAVPVARGGREADDGVHVDMAADIVKALYNRDLEKDDKKALCQLLGKLYLPDVVDEDKIRSLKLLVQNLRSRRPLRDTASQNAFAKFDDALSKKYARQLEGFSEEEFRQLENLDAHAGVKDTFEFLDKIEPDDEDEDVKPARRTRKRRSGSIESTSRASNATSEMGSIPPSPRSKSRGKAKRRRLSESDDESDEEEDEGTPAPTAVPTRNVPKRSAAEKTRRAVKAAVTPVKIEESDEEEPEEEEDEKEDDEESTPVPRRRGKRAPTRDTTSPGSSVAPDHPSPDDVAQDLSMITVEDEDDADEVEDIL</sequence>
<gene>
    <name evidence="10" type="ORF">C8Q71DRAFT_547258</name>
</gene>
<dbReference type="RefSeq" id="XP_047779569.1">
    <property type="nucleotide sequence ID" value="XM_047919270.1"/>
</dbReference>
<dbReference type="SUPFAM" id="SSF48371">
    <property type="entry name" value="ARM repeat"/>
    <property type="match status" value="1"/>
</dbReference>
<evidence type="ECO:0000259" key="9">
    <source>
        <dbReference type="Pfam" id="PF12719"/>
    </source>
</evidence>
<name>A0ABQ8KHT5_9APHY</name>
<evidence type="ECO:0000256" key="3">
    <source>
        <dbReference type="ARBA" id="ARBA00022454"/>
    </source>
</evidence>
<keyword evidence="11" id="KW-1185">Reference proteome</keyword>
<keyword evidence="4" id="KW-0132">Cell division</keyword>
<feature type="domain" description="Nuclear condensin complex subunit 3 C-terminal" evidence="9">
    <location>
        <begin position="592"/>
        <end position="872"/>
    </location>
</feature>
<evidence type="ECO:0000256" key="7">
    <source>
        <dbReference type="ARBA" id="ARBA00023306"/>
    </source>
</evidence>
<comment type="subcellular location">
    <subcellularLocation>
        <location evidence="1">Chromosome</location>
    </subcellularLocation>
</comment>
<feature type="compositionally biased region" description="Acidic residues" evidence="8">
    <location>
        <begin position="1118"/>
        <end position="1131"/>
    </location>
</feature>
<feature type="compositionally biased region" description="Polar residues" evidence="8">
    <location>
        <begin position="973"/>
        <end position="987"/>
    </location>
</feature>
<evidence type="ECO:0000256" key="5">
    <source>
        <dbReference type="ARBA" id="ARBA00022776"/>
    </source>
</evidence>
<protein>
    <submittedName>
        <fullName evidence="10">Nuclear condensing complex subunit</fullName>
    </submittedName>
</protein>
<dbReference type="Proteomes" id="UP000814176">
    <property type="component" value="Unassembled WGS sequence"/>
</dbReference>
<evidence type="ECO:0000256" key="6">
    <source>
        <dbReference type="ARBA" id="ARBA00023067"/>
    </source>
</evidence>
<feature type="compositionally biased region" description="Acidic residues" evidence="8">
    <location>
        <begin position="1057"/>
        <end position="1076"/>
    </location>
</feature>
<dbReference type="InterPro" id="IPR025977">
    <property type="entry name" value="Cnd3_C"/>
</dbReference>
<evidence type="ECO:0000256" key="2">
    <source>
        <dbReference type="ARBA" id="ARBA00006533"/>
    </source>
</evidence>
<dbReference type="InterPro" id="IPR011989">
    <property type="entry name" value="ARM-like"/>
</dbReference>
<feature type="region of interest" description="Disordered" evidence="8">
    <location>
        <begin position="440"/>
        <end position="460"/>
    </location>
</feature>
<evidence type="ECO:0000256" key="1">
    <source>
        <dbReference type="ARBA" id="ARBA00004286"/>
    </source>
</evidence>
<feature type="compositionally biased region" description="Acidic residues" evidence="8">
    <location>
        <begin position="1010"/>
        <end position="1021"/>
    </location>
</feature>
<dbReference type="PANTHER" id="PTHR14418">
    <property type="entry name" value="CONDENSIN COMPLEX SUBUNIT 3-RELATED"/>
    <property type="match status" value="1"/>
</dbReference>
<keyword evidence="3" id="KW-0158">Chromosome</keyword>
<feature type="region of interest" description="Disordered" evidence="8">
    <location>
        <begin position="953"/>
        <end position="1131"/>
    </location>
</feature>
<organism evidence="10 11">
    <name type="scientific">Rhodofomes roseus</name>
    <dbReference type="NCBI Taxonomy" id="34475"/>
    <lineage>
        <taxon>Eukaryota</taxon>
        <taxon>Fungi</taxon>
        <taxon>Dikarya</taxon>
        <taxon>Basidiomycota</taxon>
        <taxon>Agaricomycotina</taxon>
        <taxon>Agaricomycetes</taxon>
        <taxon>Polyporales</taxon>
        <taxon>Rhodofomes</taxon>
    </lineage>
</organism>
<comment type="similarity">
    <text evidence="2">Belongs to the CND3 (condensin subunit 3) family.</text>
</comment>
<feature type="region of interest" description="Disordered" evidence="8">
    <location>
        <begin position="535"/>
        <end position="559"/>
    </location>
</feature>
<evidence type="ECO:0000313" key="10">
    <source>
        <dbReference type="EMBL" id="KAH9837531.1"/>
    </source>
</evidence>
<dbReference type="Gene3D" id="1.25.10.10">
    <property type="entry name" value="Leucine-rich Repeat Variant"/>
    <property type="match status" value="1"/>
</dbReference>
<accession>A0ABQ8KHT5</accession>
<dbReference type="InterPro" id="IPR027165">
    <property type="entry name" value="CND3"/>
</dbReference>
<reference evidence="10 11" key="1">
    <citation type="journal article" date="2021" name="Environ. Microbiol.">
        <title>Gene family expansions and transcriptome signatures uncover fungal adaptations to wood decay.</title>
        <authorList>
            <person name="Hage H."/>
            <person name="Miyauchi S."/>
            <person name="Viragh M."/>
            <person name="Drula E."/>
            <person name="Min B."/>
            <person name="Chaduli D."/>
            <person name="Navarro D."/>
            <person name="Favel A."/>
            <person name="Norest M."/>
            <person name="Lesage-Meessen L."/>
            <person name="Balint B."/>
            <person name="Merenyi Z."/>
            <person name="de Eugenio L."/>
            <person name="Morin E."/>
            <person name="Martinez A.T."/>
            <person name="Baldrian P."/>
            <person name="Stursova M."/>
            <person name="Martinez M.J."/>
            <person name="Novotny C."/>
            <person name="Magnuson J.K."/>
            <person name="Spatafora J.W."/>
            <person name="Maurice S."/>
            <person name="Pangilinan J."/>
            <person name="Andreopoulos W."/>
            <person name="LaButti K."/>
            <person name="Hundley H."/>
            <person name="Na H."/>
            <person name="Kuo A."/>
            <person name="Barry K."/>
            <person name="Lipzen A."/>
            <person name="Henrissat B."/>
            <person name="Riley R."/>
            <person name="Ahrendt S."/>
            <person name="Nagy L.G."/>
            <person name="Grigoriev I.V."/>
            <person name="Martin F."/>
            <person name="Rosso M.N."/>
        </authorList>
    </citation>
    <scope>NUCLEOTIDE SEQUENCE [LARGE SCALE GENOMIC DNA]</scope>
    <source>
        <strain evidence="10 11">CIRM-BRFM 1785</strain>
    </source>
</reference>
<proteinExistence type="inferred from homology"/>
<feature type="compositionally biased region" description="Basic residues" evidence="8">
    <location>
        <begin position="996"/>
        <end position="1006"/>
    </location>
</feature>
<comment type="caution">
    <text evidence="10">The sequence shown here is derived from an EMBL/GenBank/DDBJ whole genome shotgun (WGS) entry which is preliminary data.</text>
</comment>
<evidence type="ECO:0000256" key="8">
    <source>
        <dbReference type="SAM" id="MobiDB-lite"/>
    </source>
</evidence>
<dbReference type="GeneID" id="72000002"/>
<keyword evidence="6" id="KW-0226">DNA condensation</keyword>
<dbReference type="PANTHER" id="PTHR14418:SF5">
    <property type="entry name" value="CONDENSIN COMPLEX SUBUNIT 3"/>
    <property type="match status" value="1"/>
</dbReference>
<dbReference type="InterPro" id="IPR016024">
    <property type="entry name" value="ARM-type_fold"/>
</dbReference>
<evidence type="ECO:0000313" key="11">
    <source>
        <dbReference type="Proteomes" id="UP000814176"/>
    </source>
</evidence>
<evidence type="ECO:0000256" key="4">
    <source>
        <dbReference type="ARBA" id="ARBA00022618"/>
    </source>
</evidence>
<keyword evidence="5" id="KW-0498">Mitosis</keyword>
<dbReference type="EMBL" id="JADCUA010000008">
    <property type="protein sequence ID" value="KAH9837531.1"/>
    <property type="molecule type" value="Genomic_DNA"/>
</dbReference>
<keyword evidence="7" id="KW-0131">Cell cycle</keyword>